<sequence length="351" mass="35620">MTTIPSPAVTMRRALAEPRGAVRLENQPVPEPAAGQVQVAGTLVGICGSDTHALAGAHPFLTGPYVPGHEAVGVVTALGPGVDGPAVGTRVLLKPNVACGSCVNCAAGRTNACERLSWIGCDPSRHWAGAMADRFVAPRENLFPVPDAVDDRTAALVECLATPVHAVRIAGDLTGARVVVLGAGTIGVLTAVAARRAGAATVVMTDNDPGKLARATRIGADAAVPATAGDADERVRDALGGSADAVFDCVASERSLRQAIGLLRRAGSLLVVGVPARAASLPMPEIQDWELRIQGCAAYTEVDVVTALRIAGEGLIPVEELVSAVYPLDGVAAAFAAAAEDSSGKVLVAPH</sequence>
<dbReference type="InterPro" id="IPR011032">
    <property type="entry name" value="GroES-like_sf"/>
</dbReference>
<dbReference type="Pfam" id="PF08240">
    <property type="entry name" value="ADH_N"/>
    <property type="match status" value="1"/>
</dbReference>
<dbReference type="GO" id="GO:0016491">
    <property type="term" value="F:oxidoreductase activity"/>
    <property type="evidence" value="ECO:0007669"/>
    <property type="project" value="UniProtKB-KW"/>
</dbReference>
<dbReference type="PANTHER" id="PTHR43401">
    <property type="entry name" value="L-THREONINE 3-DEHYDROGENASE"/>
    <property type="match status" value="1"/>
</dbReference>
<dbReference type="RefSeq" id="WP_168631165.1">
    <property type="nucleotide sequence ID" value="NZ_BONL01000020.1"/>
</dbReference>
<name>A0A7X6R084_9CELL</name>
<comment type="caution">
    <text evidence="8">The sequence shown here is derived from an EMBL/GenBank/DDBJ whole genome shotgun (WGS) entry which is preliminary data.</text>
</comment>
<dbReference type="InterPro" id="IPR036291">
    <property type="entry name" value="NAD(P)-bd_dom_sf"/>
</dbReference>
<evidence type="ECO:0000256" key="1">
    <source>
        <dbReference type="ARBA" id="ARBA00001947"/>
    </source>
</evidence>
<gene>
    <name evidence="8" type="ORF">HGA03_15315</name>
</gene>
<dbReference type="PROSITE" id="PS00059">
    <property type="entry name" value="ADH_ZINC"/>
    <property type="match status" value="1"/>
</dbReference>
<keyword evidence="9" id="KW-1185">Reference proteome</keyword>
<dbReference type="PANTHER" id="PTHR43401:SF2">
    <property type="entry name" value="L-THREONINE 3-DEHYDROGENASE"/>
    <property type="match status" value="1"/>
</dbReference>
<evidence type="ECO:0000259" key="6">
    <source>
        <dbReference type="Pfam" id="PF00107"/>
    </source>
</evidence>
<dbReference type="Proteomes" id="UP000581206">
    <property type="component" value="Unassembled WGS sequence"/>
</dbReference>
<reference evidence="8 9" key="1">
    <citation type="submission" date="2020-04" db="EMBL/GenBank/DDBJ databases">
        <title>MicrobeNet Type strains.</title>
        <authorList>
            <person name="Nicholson A.C."/>
        </authorList>
    </citation>
    <scope>NUCLEOTIDE SEQUENCE [LARGE SCALE GENOMIC DNA]</scope>
    <source>
        <strain evidence="8 9">ATCC BAA-788</strain>
    </source>
</reference>
<proteinExistence type="inferred from homology"/>
<organism evidence="8 9">
    <name type="scientific">Cellulomonas denverensis</name>
    <dbReference type="NCBI Taxonomy" id="264297"/>
    <lineage>
        <taxon>Bacteria</taxon>
        <taxon>Bacillati</taxon>
        <taxon>Actinomycetota</taxon>
        <taxon>Actinomycetes</taxon>
        <taxon>Micrococcales</taxon>
        <taxon>Cellulomonadaceae</taxon>
        <taxon>Cellulomonas</taxon>
    </lineage>
</organism>
<accession>A0A7X6R084</accession>
<keyword evidence="4" id="KW-0560">Oxidoreductase</keyword>
<feature type="domain" description="Alcohol dehydrogenase-like C-terminal" evidence="6">
    <location>
        <begin position="186"/>
        <end position="308"/>
    </location>
</feature>
<comment type="cofactor">
    <cofactor evidence="1 5">
        <name>Zn(2+)</name>
        <dbReference type="ChEBI" id="CHEBI:29105"/>
    </cofactor>
</comment>
<evidence type="ECO:0000313" key="9">
    <source>
        <dbReference type="Proteomes" id="UP000581206"/>
    </source>
</evidence>
<evidence type="ECO:0000259" key="7">
    <source>
        <dbReference type="Pfam" id="PF08240"/>
    </source>
</evidence>
<protein>
    <submittedName>
        <fullName evidence="8">Alcohol dehydrogenase catalytic domain-containing protein</fullName>
    </submittedName>
</protein>
<dbReference type="Pfam" id="PF00107">
    <property type="entry name" value="ADH_zinc_N"/>
    <property type="match status" value="1"/>
</dbReference>
<dbReference type="GO" id="GO:0008270">
    <property type="term" value="F:zinc ion binding"/>
    <property type="evidence" value="ECO:0007669"/>
    <property type="project" value="InterPro"/>
</dbReference>
<dbReference type="Gene3D" id="3.90.180.10">
    <property type="entry name" value="Medium-chain alcohol dehydrogenases, catalytic domain"/>
    <property type="match status" value="1"/>
</dbReference>
<dbReference type="EMBL" id="JAAXOX010000011">
    <property type="protein sequence ID" value="NKY24039.1"/>
    <property type="molecule type" value="Genomic_DNA"/>
</dbReference>
<dbReference type="AlphaFoldDB" id="A0A7X6R084"/>
<dbReference type="SUPFAM" id="SSF50129">
    <property type="entry name" value="GroES-like"/>
    <property type="match status" value="1"/>
</dbReference>
<evidence type="ECO:0000256" key="4">
    <source>
        <dbReference type="ARBA" id="ARBA00023002"/>
    </source>
</evidence>
<evidence type="ECO:0000256" key="2">
    <source>
        <dbReference type="ARBA" id="ARBA00022723"/>
    </source>
</evidence>
<dbReference type="InterPro" id="IPR013149">
    <property type="entry name" value="ADH-like_C"/>
</dbReference>
<keyword evidence="3 5" id="KW-0862">Zinc</keyword>
<keyword evidence="2 5" id="KW-0479">Metal-binding</keyword>
<evidence type="ECO:0000313" key="8">
    <source>
        <dbReference type="EMBL" id="NKY24039.1"/>
    </source>
</evidence>
<evidence type="ECO:0000256" key="5">
    <source>
        <dbReference type="RuleBase" id="RU361277"/>
    </source>
</evidence>
<comment type="similarity">
    <text evidence="5">Belongs to the zinc-containing alcohol dehydrogenase family.</text>
</comment>
<dbReference type="InterPro" id="IPR013154">
    <property type="entry name" value="ADH-like_N"/>
</dbReference>
<dbReference type="Gene3D" id="3.40.50.720">
    <property type="entry name" value="NAD(P)-binding Rossmann-like Domain"/>
    <property type="match status" value="1"/>
</dbReference>
<dbReference type="SUPFAM" id="SSF51735">
    <property type="entry name" value="NAD(P)-binding Rossmann-fold domains"/>
    <property type="match status" value="1"/>
</dbReference>
<evidence type="ECO:0000256" key="3">
    <source>
        <dbReference type="ARBA" id="ARBA00022833"/>
    </source>
</evidence>
<feature type="domain" description="Alcohol dehydrogenase-like N-terminal" evidence="7">
    <location>
        <begin position="34"/>
        <end position="147"/>
    </location>
</feature>
<dbReference type="InterPro" id="IPR050129">
    <property type="entry name" value="Zn_alcohol_dh"/>
</dbReference>
<dbReference type="InterPro" id="IPR002328">
    <property type="entry name" value="ADH_Zn_CS"/>
</dbReference>